<feature type="domain" description="F5/8 type C" evidence="1">
    <location>
        <begin position="571"/>
        <end position="700"/>
    </location>
</feature>
<organism evidence="2 3">
    <name type="scientific">Paenibacillus nasutitermitis</name>
    <dbReference type="NCBI Taxonomy" id="1652958"/>
    <lineage>
        <taxon>Bacteria</taxon>
        <taxon>Bacillati</taxon>
        <taxon>Bacillota</taxon>
        <taxon>Bacilli</taxon>
        <taxon>Bacillales</taxon>
        <taxon>Paenibacillaceae</taxon>
        <taxon>Paenibacillus</taxon>
    </lineage>
</organism>
<protein>
    <recommendedName>
        <fullName evidence="1">F5/8 type C domain-containing protein</fullName>
    </recommendedName>
</protein>
<dbReference type="RefSeq" id="WP_188996819.1">
    <property type="nucleotide sequence ID" value="NZ_BMHP01000004.1"/>
</dbReference>
<dbReference type="InterPro" id="IPR053850">
    <property type="entry name" value="Glyco_hydro_123_N_2"/>
</dbReference>
<dbReference type="Proteomes" id="UP000612456">
    <property type="component" value="Unassembled WGS sequence"/>
</dbReference>
<dbReference type="Pfam" id="PF22680">
    <property type="entry name" value="Glyco_hydro_123_N_2"/>
    <property type="match status" value="1"/>
</dbReference>
<dbReference type="InterPro" id="IPR025150">
    <property type="entry name" value="GH123_cat"/>
</dbReference>
<reference evidence="2" key="1">
    <citation type="journal article" date="2014" name="Int. J. Syst. Evol. Microbiol.">
        <title>Complete genome sequence of Corynebacterium casei LMG S-19264T (=DSM 44701T), isolated from a smear-ripened cheese.</title>
        <authorList>
            <consortium name="US DOE Joint Genome Institute (JGI-PGF)"/>
            <person name="Walter F."/>
            <person name="Albersmeier A."/>
            <person name="Kalinowski J."/>
            <person name="Ruckert C."/>
        </authorList>
    </citation>
    <scope>NUCLEOTIDE SEQUENCE</scope>
    <source>
        <strain evidence="2">CGMCC 1.15178</strain>
    </source>
</reference>
<keyword evidence="3" id="KW-1185">Reference proteome</keyword>
<accession>A0A917E0K4</accession>
<gene>
    <name evidence="2" type="ORF">GCM10010911_53410</name>
</gene>
<comment type="caution">
    <text evidence="2">The sequence shown here is derived from an EMBL/GenBank/DDBJ whole genome shotgun (WGS) entry which is preliminary data.</text>
</comment>
<dbReference type="InterPro" id="IPR051941">
    <property type="entry name" value="BG_Antigen-Binding_Lectin"/>
</dbReference>
<sequence length="1165" mass="127813">MYKGKRVWGIFLAFIIGLGTMFSGGSAAHANYVEVWTESSYVNVFRHTIRMPDSGASIKLSAAKNEYEAAQILIRRDSAFTVNGVSFTNLTSGGNTIASSNLKFQYVEYEYLNANSDQMLNVVRRGPGHYPESLSNNATIAVAANATQPIWIRAYIPKNAAAGVYTGTAIVQTSQGNHTVGITVDVRNVTMPDTDDGAFTSAQWMQFYGPDSTDVINGDNLQNAYGYPRLSADWWTLMDNFAENAKIFRTNSIPVNYVYMLLDGGSTVDANGTYTFNWSVFDQVIQYFIDKGVVKRLEGFTTGVIIDRDANGNPYRNWILNTPNDPKLVNWINQFFPALKAHLESKTLPDGRTWADIWWQHVRDEPSSQAIVDEYVNLADKVRVHWPDIKFGDAINRSYHTQLAGYVSVWVPQSDLFDNNQAFFEARKAAPYNEEVWTYTCAEPRGMYLNRTIDQPVWMNRAMSWYAYNTGTTGYLHYGYNHWDLAMNNQFIKGDLHLVQPDAPNKKLKNSIRLEAQRDGIEDYELLKILEQTNPEMAKGIASSLVTNGTVYSRDIGKMIRMRELLLSAAAGEPIFSIAAGKTATASSQQTGSEASKAVDGNAATKWQSGAAGSQWISVDLGAQYQIDAVKIKWGMPSATSYKIQTSYNGTNWADAATISGGNGGDDFSALNTKGRYLRISATAGSGSSYAMFSLEAAGRALPKANLAGGKAYAKSEAPYATYSDLNNGESTDGVFSTNYMDFHNYGYTGTNDQTKSVDVTVDLGAVQWVNEVKIRRLEESNIRYSPDSVEIFTSKDNVNFTPAGKLTYATSTDGLWYEFTFLDASAKYVKVNFKKTLNTAAFADWMFIGEIEVYGATSSPLANLALGKTYVKSEQPLVAYPDTNGTESTDGILSGDYGDGKSYGFFVPVGTTKTVTITIDLGSDKTVNLVKLRRFESGGSGYGPDNIVVSTSTNAAPNTFVTRGETSWYNGWWYDISFSNDTARYVKLAITKTGVSGADHLFLDEIGVFGTEPAASNLAAGLTYTKSAAPDAVYPDTGNLEATNGVLAGMYTDGKSFGYPLTSGQIRTVSFVFDLGSAKIVNLVKLLAYSGSVHNYKPDSVTVATSLDNIAYTTKGIVSTPVNNWFASSFANTSARYVKLTVSKTYGTTFADWLFLDEMEIYGF</sequence>
<dbReference type="InterPro" id="IPR008979">
    <property type="entry name" value="Galactose-bd-like_sf"/>
</dbReference>
<evidence type="ECO:0000313" key="3">
    <source>
        <dbReference type="Proteomes" id="UP000612456"/>
    </source>
</evidence>
<reference evidence="2" key="2">
    <citation type="submission" date="2020-09" db="EMBL/GenBank/DDBJ databases">
        <authorList>
            <person name="Sun Q."/>
            <person name="Zhou Y."/>
        </authorList>
    </citation>
    <scope>NUCLEOTIDE SEQUENCE</scope>
    <source>
        <strain evidence="2">CGMCC 1.15178</strain>
    </source>
</reference>
<dbReference type="Pfam" id="PF13320">
    <property type="entry name" value="GH123_cat"/>
    <property type="match status" value="1"/>
</dbReference>
<dbReference type="SUPFAM" id="SSF49785">
    <property type="entry name" value="Galactose-binding domain-like"/>
    <property type="match status" value="4"/>
</dbReference>
<dbReference type="AlphaFoldDB" id="A0A917E0K4"/>
<dbReference type="EMBL" id="BMHP01000004">
    <property type="protein sequence ID" value="GGD88215.1"/>
    <property type="molecule type" value="Genomic_DNA"/>
</dbReference>
<name>A0A917E0K4_9BACL</name>
<proteinExistence type="predicted"/>
<dbReference type="Pfam" id="PF00754">
    <property type="entry name" value="F5_F8_type_C"/>
    <property type="match status" value="1"/>
</dbReference>
<dbReference type="InterPro" id="IPR000421">
    <property type="entry name" value="FA58C"/>
</dbReference>
<evidence type="ECO:0000313" key="2">
    <source>
        <dbReference type="EMBL" id="GGD88215.1"/>
    </source>
</evidence>
<evidence type="ECO:0000259" key="1">
    <source>
        <dbReference type="PROSITE" id="PS50022"/>
    </source>
</evidence>
<dbReference type="PANTHER" id="PTHR45713">
    <property type="entry name" value="FTP DOMAIN-CONTAINING PROTEIN"/>
    <property type="match status" value="1"/>
</dbReference>
<dbReference type="PROSITE" id="PS50022">
    <property type="entry name" value="FA58C_3"/>
    <property type="match status" value="1"/>
</dbReference>
<dbReference type="Gene3D" id="2.60.120.260">
    <property type="entry name" value="Galactose-binding domain-like"/>
    <property type="match status" value="4"/>
</dbReference>
<dbReference type="PANTHER" id="PTHR45713:SF6">
    <property type="entry name" value="F5_8 TYPE C DOMAIN-CONTAINING PROTEIN"/>
    <property type="match status" value="1"/>
</dbReference>